<dbReference type="SMART" id="SM00564">
    <property type="entry name" value="PQQ"/>
    <property type="match status" value="4"/>
</dbReference>
<dbReference type="InterPro" id="IPR002372">
    <property type="entry name" value="PQQ_rpt_dom"/>
</dbReference>
<dbReference type="PANTHER" id="PTHR34512">
    <property type="entry name" value="CELL SURFACE PROTEIN"/>
    <property type="match status" value="1"/>
</dbReference>
<feature type="domain" description="Pyrrolo-quinoline quinone repeat" evidence="3">
    <location>
        <begin position="407"/>
        <end position="465"/>
    </location>
</feature>
<comment type="caution">
    <text evidence="4">The sequence shown here is derived from an EMBL/GenBank/DDBJ whole genome shotgun (WGS) entry which is preliminary data.</text>
</comment>
<dbReference type="RefSeq" id="WP_196418565.1">
    <property type="nucleotide sequence ID" value="NZ_JADQTO010000023.1"/>
</dbReference>
<feature type="transmembrane region" description="Helical" evidence="2">
    <location>
        <begin position="101"/>
        <end position="124"/>
    </location>
</feature>
<dbReference type="Gene3D" id="2.130.10.10">
    <property type="entry name" value="YVTN repeat-like/Quinoprotein amine dehydrogenase"/>
    <property type="match status" value="1"/>
</dbReference>
<keyword evidence="5" id="KW-1185">Reference proteome</keyword>
<accession>A0A931CGE6</accession>
<keyword evidence="2" id="KW-0812">Transmembrane</keyword>
<dbReference type="PANTHER" id="PTHR34512:SF30">
    <property type="entry name" value="OUTER MEMBRANE PROTEIN ASSEMBLY FACTOR BAMB"/>
    <property type="match status" value="1"/>
</dbReference>
<dbReference type="InterPro" id="IPR011047">
    <property type="entry name" value="Quinoprotein_ADH-like_sf"/>
</dbReference>
<dbReference type="Proteomes" id="UP000598146">
    <property type="component" value="Unassembled WGS sequence"/>
</dbReference>
<evidence type="ECO:0000256" key="2">
    <source>
        <dbReference type="SAM" id="Phobius"/>
    </source>
</evidence>
<name>A0A931CGE6_9ACTN</name>
<evidence type="ECO:0000313" key="5">
    <source>
        <dbReference type="Proteomes" id="UP000598146"/>
    </source>
</evidence>
<evidence type="ECO:0000313" key="4">
    <source>
        <dbReference type="EMBL" id="MBG0566783.1"/>
    </source>
</evidence>
<dbReference type="Gene3D" id="2.40.128.630">
    <property type="match status" value="1"/>
</dbReference>
<dbReference type="SUPFAM" id="SSF50998">
    <property type="entry name" value="Quinoprotein alcohol dehydrogenase-like"/>
    <property type="match status" value="1"/>
</dbReference>
<dbReference type="InterPro" id="IPR015943">
    <property type="entry name" value="WD40/YVTN_repeat-like_dom_sf"/>
</dbReference>
<sequence length="537" mass="56942">MAEKGGDMAVPGNGDSGTGGGETQPTPPDQGDRTERLTTEPGYAHPVDPWAAAEAAAIAAGGHVPYHLADPNSPAHPNSTWTIPGSPEAPQRAHRAYRKGIWAACAAGAVALGVAAAVIFWPGYPALDFHALDQEKRYDALVPISSSWSNAEVSGDRIYYASSDSDGRLGVVAVDTESRKEAWRTEVSAPGATGWQQMVALPAGVAFFSTLTSSSKIQMVFLDAGNNGRKLWERPMGSSDVMHFGSETAVLSDRGEGRLLWLDLATGKVEHEEDDPDSSLVVPVTTEDDLARPAGVFGRLLDPTYGDARIVQINGDRSAKVFDLDSGKLLKSKDGVATTSNEVLAHAGRLFVQDSTSNAQKIFAYQLDQLDLPVTLYTAKADASVSKFAPCGDGRLCFVETDGYDHKKDQVVAVDAVDGGEVWRADVPEIESLAPIGDSVLATTNSSADEVTLLDAEGKKVWTATGRAARLDGGNMLRFADPLTQSVSNRALSGVHLGDGPEAMGEVRDVYTATCSWNTSLLACVGKEQFVLYRFAG</sequence>
<dbReference type="EMBL" id="JADQTO010000023">
    <property type="protein sequence ID" value="MBG0566783.1"/>
    <property type="molecule type" value="Genomic_DNA"/>
</dbReference>
<dbReference type="AlphaFoldDB" id="A0A931CGE6"/>
<proteinExistence type="predicted"/>
<feature type="region of interest" description="Disordered" evidence="1">
    <location>
        <begin position="1"/>
        <end position="46"/>
    </location>
</feature>
<reference evidence="4" key="1">
    <citation type="submission" date="2020-11" db="EMBL/GenBank/DDBJ databases">
        <title>Isolation and identification of active actinomycetes.</title>
        <authorList>
            <person name="Sun X."/>
        </authorList>
    </citation>
    <scope>NUCLEOTIDE SEQUENCE</scope>
    <source>
        <strain evidence="4">NEAU-A11</strain>
    </source>
</reference>
<organism evidence="4 5">
    <name type="scientific">Actinoplanes aureus</name>
    <dbReference type="NCBI Taxonomy" id="2792083"/>
    <lineage>
        <taxon>Bacteria</taxon>
        <taxon>Bacillati</taxon>
        <taxon>Actinomycetota</taxon>
        <taxon>Actinomycetes</taxon>
        <taxon>Micromonosporales</taxon>
        <taxon>Micromonosporaceae</taxon>
        <taxon>Actinoplanes</taxon>
    </lineage>
</organism>
<dbReference type="InterPro" id="IPR018391">
    <property type="entry name" value="PQQ_b-propeller_rpt"/>
</dbReference>
<keyword evidence="2" id="KW-0472">Membrane</keyword>
<dbReference type="Pfam" id="PF13360">
    <property type="entry name" value="PQQ_2"/>
    <property type="match status" value="2"/>
</dbReference>
<gene>
    <name evidence="4" type="ORF">I4J89_35590</name>
</gene>
<feature type="domain" description="Pyrrolo-quinoline quinone repeat" evidence="3">
    <location>
        <begin position="149"/>
        <end position="269"/>
    </location>
</feature>
<evidence type="ECO:0000256" key="1">
    <source>
        <dbReference type="SAM" id="MobiDB-lite"/>
    </source>
</evidence>
<evidence type="ECO:0000259" key="3">
    <source>
        <dbReference type="Pfam" id="PF13360"/>
    </source>
</evidence>
<protein>
    <submittedName>
        <fullName evidence="4">PQQ-binding-like beta-propeller repeat protein</fullName>
    </submittedName>
</protein>
<keyword evidence="2" id="KW-1133">Transmembrane helix</keyword>